<dbReference type="EMBL" id="BARU01001044">
    <property type="protein sequence ID" value="GAH28417.1"/>
    <property type="molecule type" value="Genomic_DNA"/>
</dbReference>
<sequence length="70" mass="7890">MNYNLVQREVKTLGEDLTELAEGIIVEPPRRERDPHLPCPVKPVPDISAELTCIQHRLSAVLNYIQGANQ</sequence>
<evidence type="ECO:0000313" key="1">
    <source>
        <dbReference type="EMBL" id="GAH28417.1"/>
    </source>
</evidence>
<comment type="caution">
    <text evidence="1">The sequence shown here is derived from an EMBL/GenBank/DDBJ whole genome shotgun (WGS) entry which is preliminary data.</text>
</comment>
<proteinExistence type="predicted"/>
<organism evidence="1">
    <name type="scientific">marine sediment metagenome</name>
    <dbReference type="NCBI Taxonomy" id="412755"/>
    <lineage>
        <taxon>unclassified sequences</taxon>
        <taxon>metagenomes</taxon>
        <taxon>ecological metagenomes</taxon>
    </lineage>
</organism>
<dbReference type="AlphaFoldDB" id="X1E743"/>
<gene>
    <name evidence="1" type="ORF">S03H2_02958</name>
</gene>
<accession>X1E743</accession>
<protein>
    <submittedName>
        <fullName evidence="1">Uncharacterized protein</fullName>
    </submittedName>
</protein>
<name>X1E743_9ZZZZ</name>
<reference evidence="1" key="1">
    <citation type="journal article" date="2014" name="Front. Microbiol.">
        <title>High frequency of phylogenetically diverse reductive dehalogenase-homologous genes in deep subseafloor sedimentary metagenomes.</title>
        <authorList>
            <person name="Kawai M."/>
            <person name="Futagami T."/>
            <person name="Toyoda A."/>
            <person name="Takaki Y."/>
            <person name="Nishi S."/>
            <person name="Hori S."/>
            <person name="Arai W."/>
            <person name="Tsubouchi T."/>
            <person name="Morono Y."/>
            <person name="Uchiyama I."/>
            <person name="Ito T."/>
            <person name="Fujiyama A."/>
            <person name="Inagaki F."/>
            <person name="Takami H."/>
        </authorList>
    </citation>
    <scope>NUCLEOTIDE SEQUENCE</scope>
    <source>
        <strain evidence="1">Expedition CK06-06</strain>
    </source>
</reference>